<evidence type="ECO:0000313" key="4">
    <source>
        <dbReference type="Proteomes" id="UP000830116"/>
    </source>
</evidence>
<proteinExistence type="predicted"/>
<organism evidence="3 4">
    <name type="scientific">Bdellovibrio reynosensis</name>
    <dbReference type="NCBI Taxonomy" id="2835041"/>
    <lineage>
        <taxon>Bacteria</taxon>
        <taxon>Pseudomonadati</taxon>
        <taxon>Bdellovibrionota</taxon>
        <taxon>Bdellovibrionia</taxon>
        <taxon>Bdellovibrionales</taxon>
        <taxon>Pseudobdellovibrionaceae</taxon>
        <taxon>Bdellovibrio</taxon>
    </lineage>
</organism>
<keyword evidence="4" id="KW-1185">Reference proteome</keyword>
<dbReference type="RefSeq" id="WP_243540659.1">
    <property type="nucleotide sequence ID" value="NZ_CP093442.1"/>
</dbReference>
<reference evidence="3" key="1">
    <citation type="submission" date="2022-03" db="EMBL/GenBank/DDBJ databases">
        <title>Genome Identification and Characterization of new species Bdellovibrio reynosense LBG001 sp. nov. from a Mexico soil sample.</title>
        <authorList>
            <person name="Camilli A."/>
            <person name="Ajao Y."/>
            <person name="Guo X."/>
        </authorList>
    </citation>
    <scope>NUCLEOTIDE SEQUENCE</scope>
    <source>
        <strain evidence="3">LBG001</strain>
    </source>
</reference>
<feature type="region of interest" description="Disordered" evidence="1">
    <location>
        <begin position="485"/>
        <end position="505"/>
    </location>
</feature>
<protein>
    <recommendedName>
        <fullName evidence="5">Polysaccharide deacetylase</fullName>
    </recommendedName>
</protein>
<dbReference type="Proteomes" id="UP000830116">
    <property type="component" value="Chromosome"/>
</dbReference>
<dbReference type="SUPFAM" id="SSF88713">
    <property type="entry name" value="Glycoside hydrolase/deacetylase"/>
    <property type="match status" value="1"/>
</dbReference>
<evidence type="ECO:0008006" key="5">
    <source>
        <dbReference type="Google" id="ProtNLM"/>
    </source>
</evidence>
<keyword evidence="2" id="KW-0732">Signal</keyword>
<dbReference type="PANTHER" id="PTHR45985">
    <property type="match status" value="1"/>
</dbReference>
<dbReference type="InterPro" id="IPR011330">
    <property type="entry name" value="Glyco_hydro/deAcase_b/a-brl"/>
</dbReference>
<evidence type="ECO:0000256" key="2">
    <source>
        <dbReference type="SAM" id="SignalP"/>
    </source>
</evidence>
<dbReference type="PANTHER" id="PTHR45985:SF3">
    <property type="entry name" value="CHITIN DEACETYLASE-LIKE 4"/>
    <property type="match status" value="1"/>
</dbReference>
<feature type="chain" id="PRO_5045346126" description="Polysaccharide deacetylase" evidence="2">
    <location>
        <begin position="25"/>
        <end position="505"/>
    </location>
</feature>
<accession>A0ABY4CD05</accession>
<evidence type="ECO:0000313" key="3">
    <source>
        <dbReference type="EMBL" id="UOF02840.1"/>
    </source>
</evidence>
<feature type="signal peptide" evidence="2">
    <location>
        <begin position="1"/>
        <end position="24"/>
    </location>
</feature>
<dbReference type="InterPro" id="IPR052740">
    <property type="entry name" value="CE4"/>
</dbReference>
<gene>
    <name evidence="3" type="ORF">MNR06_07725</name>
</gene>
<sequence>MFKVSSFTKYLVALSMVSPAIAGAQTKKVERPPQYVLFAFDGSYTNSVWQYSRDFSKDQQQNRNADVKFTYFINPVYLLYKDTTGAADSRRFYRAPAPYKGSAIGFGDSKEDVSERVDQMNDAYLEGHEIGSHAVGHFDGSVWSEEAWTAEFTEFYTILDNVFKFNGLRPTSKQNRGLLFRNEIYGFRAPLLGFSKGMWPVLPKFGIRYDTSLKNNENYWPTRNKFGTWDFPLAQIKEPNGARTWVSMDYNFCVRDTASLRKANPATDRLGANKPGIDCYKTVTAEQKAQVKKNMLNLYRTYFARNYYGNRAPVHIGHHFSNWMSGAYMEVFYEFANEVCSKPEVRCGTYTSLMNFVESKSAKEIAAYQAGAFDKMPAPKSMKIDRHWDLAIAMKADDQKMNFELKGADAQRPGLKQIITVNGKNTEIKGEITLENIRKMGAYGEDTKVRIAVEDRLGKEVQTATFKVEGLGTDKEKISSENIEEKWNDGHLAGAHDEENDTHGH</sequence>
<dbReference type="Gene3D" id="3.20.20.370">
    <property type="entry name" value="Glycoside hydrolase/deacetylase"/>
    <property type="match status" value="1"/>
</dbReference>
<name>A0ABY4CD05_9BACT</name>
<evidence type="ECO:0000256" key="1">
    <source>
        <dbReference type="SAM" id="MobiDB-lite"/>
    </source>
</evidence>
<dbReference type="EMBL" id="CP093442">
    <property type="protein sequence ID" value="UOF02840.1"/>
    <property type="molecule type" value="Genomic_DNA"/>
</dbReference>